<evidence type="ECO:0000313" key="4">
    <source>
        <dbReference type="Proteomes" id="UP000579945"/>
    </source>
</evidence>
<dbReference type="InterPro" id="IPR001466">
    <property type="entry name" value="Beta-lactam-related"/>
</dbReference>
<dbReference type="EMBL" id="JACIBV010000001">
    <property type="protein sequence ID" value="MBB3729415.1"/>
    <property type="molecule type" value="Genomic_DNA"/>
</dbReference>
<evidence type="ECO:0000313" key="3">
    <source>
        <dbReference type="EMBL" id="MBB3729415.1"/>
    </source>
</evidence>
<dbReference type="PROSITE" id="PS51318">
    <property type="entry name" value="TAT"/>
    <property type="match status" value="1"/>
</dbReference>
<keyword evidence="4" id="KW-1185">Reference proteome</keyword>
<keyword evidence="1" id="KW-0812">Transmembrane</keyword>
<name>A0A7W5VDD3_9ACTN</name>
<reference evidence="3 4" key="1">
    <citation type="submission" date="2020-08" db="EMBL/GenBank/DDBJ databases">
        <title>Sequencing the genomes of 1000 actinobacteria strains.</title>
        <authorList>
            <person name="Klenk H.-P."/>
        </authorList>
    </citation>
    <scope>NUCLEOTIDE SEQUENCE [LARGE SCALE GENOMIC DNA]</scope>
    <source>
        <strain evidence="3 4">DSM 44320</strain>
    </source>
</reference>
<organism evidence="3 4">
    <name type="scientific">Nonomuraea dietziae</name>
    <dbReference type="NCBI Taxonomy" id="65515"/>
    <lineage>
        <taxon>Bacteria</taxon>
        <taxon>Bacillati</taxon>
        <taxon>Actinomycetota</taxon>
        <taxon>Actinomycetes</taxon>
        <taxon>Streptosporangiales</taxon>
        <taxon>Streptosporangiaceae</taxon>
        <taxon>Nonomuraea</taxon>
    </lineage>
</organism>
<dbReference type="PANTHER" id="PTHR46825">
    <property type="entry name" value="D-ALANYL-D-ALANINE-CARBOXYPEPTIDASE/ENDOPEPTIDASE AMPH"/>
    <property type="match status" value="1"/>
</dbReference>
<gene>
    <name evidence="3" type="ORF">FHR33_005275</name>
</gene>
<sequence>MTTTTGRSRGRRRALIVVAAVAVVLSLAGLAAPHGLRLGGESTGDAALAQAVRQAAWPSAGHHALAVALIDHGTVRTAGLGTTQVSGGRPVDHRTPFEFGSIAKPMTGMILADMAKKGELAPRTTVGEIFPGRTFRDPGIAAASLEELASHRSGIPSIPASFSSTTVLGSLVGGNPYRGRNARDVVDDAARSVATGRGEIAYSNLGFALLGQALAAKAGTTYDDLLRRRILDPLDLRDTALVSDPRDLPSGRAHGYLTSGHEAAPWSSDGYTPTGAGGWTTSADLARFVAAVLDGTAPGAEATRPRWDIAEGDTIGYGWRTTNGVTWHDGHTGGFSSYVAFDRTSGRGVVVLGNTSASVDYIGLRLLGKEGPTERDLLTGELPVLALAVLCLVAAARTLQVAARRRARRLLPAPDRLKLVSMTWRAVVLLAVAWSFGAWHILWPPLWPATAALVAAAVAVGALRMRGLPVARGPRPRLRRATTATSVLLWTAVAAAVVIAWIAR</sequence>
<comment type="caution">
    <text evidence="3">The sequence shown here is derived from an EMBL/GenBank/DDBJ whole genome shotgun (WGS) entry which is preliminary data.</text>
</comment>
<dbReference type="RefSeq" id="WP_183652683.1">
    <property type="nucleotide sequence ID" value="NZ_JACIBV010000001.1"/>
</dbReference>
<evidence type="ECO:0000259" key="2">
    <source>
        <dbReference type="Pfam" id="PF00144"/>
    </source>
</evidence>
<proteinExistence type="predicted"/>
<accession>A0A7W5VDD3</accession>
<dbReference type="Pfam" id="PF00144">
    <property type="entry name" value="Beta-lactamase"/>
    <property type="match status" value="1"/>
</dbReference>
<keyword evidence="1" id="KW-1133">Transmembrane helix</keyword>
<feature type="transmembrane region" description="Helical" evidence="1">
    <location>
        <begin position="484"/>
        <end position="503"/>
    </location>
</feature>
<protein>
    <submittedName>
        <fullName evidence="3">CubicO group peptidase (Beta-lactamase class C family)</fullName>
    </submittedName>
</protein>
<evidence type="ECO:0000256" key="1">
    <source>
        <dbReference type="SAM" id="Phobius"/>
    </source>
</evidence>
<dbReference type="InterPro" id="IPR006311">
    <property type="entry name" value="TAT_signal"/>
</dbReference>
<dbReference type="GeneID" id="95391601"/>
<dbReference type="PANTHER" id="PTHR46825:SF15">
    <property type="entry name" value="BETA-LACTAMASE-RELATED DOMAIN-CONTAINING PROTEIN"/>
    <property type="match status" value="1"/>
</dbReference>
<dbReference type="Proteomes" id="UP000579945">
    <property type="component" value="Unassembled WGS sequence"/>
</dbReference>
<feature type="transmembrane region" description="Helical" evidence="1">
    <location>
        <begin position="445"/>
        <end position="463"/>
    </location>
</feature>
<feature type="domain" description="Beta-lactamase-related" evidence="2">
    <location>
        <begin position="59"/>
        <end position="358"/>
    </location>
</feature>
<dbReference type="AlphaFoldDB" id="A0A7W5VDD3"/>
<feature type="transmembrane region" description="Helical" evidence="1">
    <location>
        <begin position="419"/>
        <end position="439"/>
    </location>
</feature>
<dbReference type="SUPFAM" id="SSF56601">
    <property type="entry name" value="beta-lactamase/transpeptidase-like"/>
    <property type="match status" value="1"/>
</dbReference>
<dbReference type="InterPro" id="IPR050491">
    <property type="entry name" value="AmpC-like"/>
</dbReference>
<keyword evidence="1" id="KW-0472">Membrane</keyword>
<feature type="transmembrane region" description="Helical" evidence="1">
    <location>
        <begin position="382"/>
        <end position="399"/>
    </location>
</feature>
<dbReference type="InterPro" id="IPR012338">
    <property type="entry name" value="Beta-lactam/transpept-like"/>
</dbReference>
<dbReference type="Gene3D" id="3.40.710.10">
    <property type="entry name" value="DD-peptidase/beta-lactamase superfamily"/>
    <property type="match status" value="1"/>
</dbReference>